<dbReference type="RefSeq" id="WP_345369316.1">
    <property type="nucleotide sequence ID" value="NZ_BAABJX010000016.1"/>
</dbReference>
<keyword evidence="2" id="KW-1185">Reference proteome</keyword>
<proteinExistence type="predicted"/>
<evidence type="ECO:0008006" key="3">
    <source>
        <dbReference type="Google" id="ProtNLM"/>
    </source>
</evidence>
<reference evidence="2" key="1">
    <citation type="journal article" date="2019" name="Int. J. Syst. Evol. Microbiol.">
        <title>The Global Catalogue of Microorganisms (GCM) 10K type strain sequencing project: providing services to taxonomists for standard genome sequencing and annotation.</title>
        <authorList>
            <consortium name="The Broad Institute Genomics Platform"/>
            <consortium name="The Broad Institute Genome Sequencing Center for Infectious Disease"/>
            <person name="Wu L."/>
            <person name="Ma J."/>
        </authorList>
    </citation>
    <scope>NUCLEOTIDE SEQUENCE [LARGE SCALE GENOMIC DNA]</scope>
    <source>
        <strain evidence="2">JCM 18326</strain>
    </source>
</reference>
<protein>
    <recommendedName>
        <fullName evidence="3">Transposase</fullName>
    </recommendedName>
</protein>
<dbReference type="Proteomes" id="UP001500298">
    <property type="component" value="Unassembled WGS sequence"/>
</dbReference>
<gene>
    <name evidence="1" type="ORF">GCM10023331_07450</name>
</gene>
<organism evidence="1 2">
    <name type="scientific">Algivirga pacifica</name>
    <dbReference type="NCBI Taxonomy" id="1162670"/>
    <lineage>
        <taxon>Bacteria</taxon>
        <taxon>Pseudomonadati</taxon>
        <taxon>Bacteroidota</taxon>
        <taxon>Cytophagia</taxon>
        <taxon>Cytophagales</taxon>
        <taxon>Flammeovirgaceae</taxon>
        <taxon>Algivirga</taxon>
    </lineage>
</organism>
<evidence type="ECO:0000313" key="2">
    <source>
        <dbReference type="Proteomes" id="UP001500298"/>
    </source>
</evidence>
<comment type="caution">
    <text evidence="1">The sequence shown here is derived from an EMBL/GenBank/DDBJ whole genome shotgun (WGS) entry which is preliminary data.</text>
</comment>
<sequence>MNALSSRTINYQLRYHAIQEQFYHKYNIERKRIDDVFEELEQEFYIKERSIKRILSLKLISKEQLSNAQRRRFLKHA</sequence>
<name>A0ABP9D3A1_9BACT</name>
<dbReference type="EMBL" id="BAABJX010000016">
    <property type="protein sequence ID" value="GAA4825501.1"/>
    <property type="molecule type" value="Genomic_DNA"/>
</dbReference>
<accession>A0ABP9D3A1</accession>
<evidence type="ECO:0000313" key="1">
    <source>
        <dbReference type="EMBL" id="GAA4825501.1"/>
    </source>
</evidence>